<dbReference type="PROSITE" id="PS00480">
    <property type="entry name" value="CITRATE_SYNTHASE"/>
    <property type="match status" value="1"/>
</dbReference>
<keyword evidence="8" id="KW-1185">Reference proteome</keyword>
<dbReference type="Pfam" id="PF00285">
    <property type="entry name" value="Citrate_synt"/>
    <property type="match status" value="1"/>
</dbReference>
<evidence type="ECO:0000256" key="4">
    <source>
        <dbReference type="ARBA" id="ARBA00022946"/>
    </source>
</evidence>
<keyword evidence="4" id="KW-0809">Transit peptide</keyword>
<dbReference type="GeneID" id="28727160"/>
<dbReference type="PANTHER" id="PTHR11739:SF15">
    <property type="entry name" value="CITRATE SYNTHASE 3, MITOCHONDRIAL"/>
    <property type="match status" value="1"/>
</dbReference>
<evidence type="ECO:0000256" key="5">
    <source>
        <dbReference type="ARBA" id="ARBA00023128"/>
    </source>
</evidence>
<dbReference type="OrthoDB" id="8017587at2759"/>
<dbReference type="GO" id="GO:0006099">
    <property type="term" value="P:tricarboxylic acid cycle"/>
    <property type="evidence" value="ECO:0007669"/>
    <property type="project" value="TreeGrafter"/>
</dbReference>
<reference evidence="7 8" key="1">
    <citation type="submission" date="2015-07" db="EMBL/GenBank/DDBJ databases">
        <title>Draft Genome Sequence of Malassezia furfur CBS1878 and Malassezia pachydermatis CBS1879.</title>
        <authorList>
            <person name="Triana S."/>
            <person name="Ohm R."/>
            <person name="Gonzalez A."/>
            <person name="DeCock H."/>
            <person name="Restrepo S."/>
            <person name="Celis A."/>
        </authorList>
    </citation>
    <scope>NUCLEOTIDE SEQUENCE [LARGE SCALE GENOMIC DNA]</scope>
    <source>
        <strain evidence="7 8">CBS 1879</strain>
    </source>
</reference>
<dbReference type="EMBL" id="LGAV01000003">
    <property type="protein sequence ID" value="KOS14838.1"/>
    <property type="molecule type" value="Genomic_DNA"/>
</dbReference>
<evidence type="ECO:0000256" key="3">
    <source>
        <dbReference type="ARBA" id="ARBA00022679"/>
    </source>
</evidence>
<dbReference type="GO" id="GO:0005975">
    <property type="term" value="P:carbohydrate metabolic process"/>
    <property type="evidence" value="ECO:0007669"/>
    <property type="project" value="TreeGrafter"/>
</dbReference>
<dbReference type="Proteomes" id="UP000037751">
    <property type="component" value="Unassembled WGS sequence"/>
</dbReference>
<dbReference type="Gene3D" id="1.10.580.10">
    <property type="entry name" value="Citrate Synthase, domain 1"/>
    <property type="match status" value="1"/>
</dbReference>
<proteinExistence type="inferred from homology"/>
<dbReference type="FunFam" id="1.10.580.10:FF:000001">
    <property type="entry name" value="Citrate synthase"/>
    <property type="match status" value="1"/>
</dbReference>
<dbReference type="GO" id="GO:0046912">
    <property type="term" value="F:acyltransferase activity, acyl groups converted into alkyl on transfer"/>
    <property type="evidence" value="ECO:0007669"/>
    <property type="project" value="InterPro"/>
</dbReference>
<dbReference type="InterPro" id="IPR019810">
    <property type="entry name" value="Citrate_synthase_AS"/>
</dbReference>
<comment type="similarity">
    <text evidence="2 6">Belongs to the citrate synthase family.</text>
</comment>
<dbReference type="STRING" id="77020.A0A0M8MMZ8"/>
<dbReference type="RefSeq" id="XP_017992470.1">
    <property type="nucleotide sequence ID" value="XM_018135285.1"/>
</dbReference>
<dbReference type="AlphaFoldDB" id="A0A0M8MMZ8"/>
<dbReference type="InterPro" id="IPR016142">
    <property type="entry name" value="Citrate_synth-like_lrg_a-sub"/>
</dbReference>
<sequence length="472" mass="51283">MLSLSISRTALRSAAAPRQFAVAATSARYASTKTLTEAVSEIVPAKREQFAKLKSEYADCSLGDSKVSHLIGGMRGLKCMLWEGSVLDAEEGITFHGKSIPECQASLPSAADIGRPGKEMLPESMLWLLLTGKVPSAEEVKGLSQDLSSRGKLPNYIEKIIDSFPKTLHPMTQFSAAVSALNHDSKFAAAYNAGVKKTEYWHTTLEDSLDLIAKLPAIAARIYYNVFGKGDGKQTINPDMDLIENMSHMMGYGKSEGLVDYLRLYIAVHGDHEGGNVSAHTAHLVGSALSDPYLSYAAALNGLAGPLHGLANQEVLNWALEFEKAVGSNPSDQQIVDYLWSTLKSGRVVPGYGHAVLRKPDPRFTALSHFTDSRPELQESPIVQLVQRLSKIAPSVLKEHGKTKNPYPNVDAASGCVLYTYGLDEFKFYTVIFGVSRALGALPQLVFDRILGLPIERPKSLSMDALMASLKK</sequence>
<organism evidence="7 8">
    <name type="scientific">Malassezia pachydermatis</name>
    <dbReference type="NCBI Taxonomy" id="77020"/>
    <lineage>
        <taxon>Eukaryota</taxon>
        <taxon>Fungi</taxon>
        <taxon>Dikarya</taxon>
        <taxon>Basidiomycota</taxon>
        <taxon>Ustilaginomycotina</taxon>
        <taxon>Malasseziomycetes</taxon>
        <taxon>Malasseziales</taxon>
        <taxon>Malasseziaceae</taxon>
        <taxon>Malassezia</taxon>
    </lineage>
</organism>
<dbReference type="InterPro" id="IPR002020">
    <property type="entry name" value="Citrate_synthase"/>
</dbReference>
<keyword evidence="5" id="KW-0496">Mitochondrion</keyword>
<dbReference type="Gene3D" id="1.10.230.10">
    <property type="entry name" value="Cytochrome P450-Terp, domain 2"/>
    <property type="match status" value="1"/>
</dbReference>
<evidence type="ECO:0000313" key="8">
    <source>
        <dbReference type="Proteomes" id="UP000037751"/>
    </source>
</evidence>
<dbReference type="PANTHER" id="PTHR11739">
    <property type="entry name" value="CITRATE SYNTHASE"/>
    <property type="match status" value="1"/>
</dbReference>
<comment type="subcellular location">
    <subcellularLocation>
        <location evidence="1">Mitochondrion</location>
    </subcellularLocation>
</comment>
<dbReference type="VEuPathDB" id="FungiDB:Malapachy_0772"/>
<dbReference type="InterPro" id="IPR036969">
    <property type="entry name" value="Citrate_synthase_sf"/>
</dbReference>
<dbReference type="NCBIfam" id="NF007128">
    <property type="entry name" value="PRK09569.1"/>
    <property type="match status" value="1"/>
</dbReference>
<comment type="caution">
    <text evidence="7">The sequence shown here is derived from an EMBL/GenBank/DDBJ whole genome shotgun (WGS) entry which is preliminary data.</text>
</comment>
<evidence type="ECO:0000256" key="6">
    <source>
        <dbReference type="RuleBase" id="RU000441"/>
    </source>
</evidence>
<dbReference type="SUPFAM" id="SSF48256">
    <property type="entry name" value="Citrate synthase"/>
    <property type="match status" value="1"/>
</dbReference>
<evidence type="ECO:0000256" key="1">
    <source>
        <dbReference type="ARBA" id="ARBA00004173"/>
    </source>
</evidence>
<accession>A0A0M8MMZ8</accession>
<name>A0A0M8MMZ8_9BASI</name>
<protein>
    <recommendedName>
        <fullName evidence="6">Citrate synthase</fullName>
    </recommendedName>
</protein>
<evidence type="ECO:0000313" key="7">
    <source>
        <dbReference type="EMBL" id="KOS14838.1"/>
    </source>
</evidence>
<dbReference type="InterPro" id="IPR016143">
    <property type="entry name" value="Citrate_synth-like_sm_a-sub"/>
</dbReference>
<keyword evidence="3 6" id="KW-0808">Transferase</keyword>
<dbReference type="PRINTS" id="PR00143">
    <property type="entry name" value="CITRTSNTHASE"/>
</dbReference>
<gene>
    <name evidence="7" type="ORF">Malapachy_0772</name>
</gene>
<dbReference type="GO" id="GO:0005759">
    <property type="term" value="C:mitochondrial matrix"/>
    <property type="evidence" value="ECO:0007669"/>
    <property type="project" value="TreeGrafter"/>
</dbReference>
<evidence type="ECO:0000256" key="2">
    <source>
        <dbReference type="ARBA" id="ARBA00010566"/>
    </source>
</evidence>